<evidence type="ECO:0000256" key="5">
    <source>
        <dbReference type="SAM" id="Phobius"/>
    </source>
</evidence>
<keyword evidence="2 5" id="KW-0812">Transmembrane</keyword>
<evidence type="ECO:0000256" key="4">
    <source>
        <dbReference type="ARBA" id="ARBA00023136"/>
    </source>
</evidence>
<dbReference type="Proteomes" id="UP000593566">
    <property type="component" value="Unassembled WGS sequence"/>
</dbReference>
<sequence>MGGCPALTDPSTEWPGLCPNSGAAYLFAILFGLTLTAHIVQAIIYRKGYSWVIAMGALWQTACYVFRSLSIKYFANETYYAVWFILMLLAPLWTNAYVYMVLGRMVYNFTSSAKILRFKAWRFGLYFVLLDIFAFIVQALGASMASGNNIPQSQIFRGLHIYMGGVGLQQFFICCFVGLAIRFQRQMKRDAPVTDQRRALRMLYTLYAVLGLITVRIIFRLVEYSKGYSSGIPVHEAYQYIFDSTLMLIALVLFNIVHPGQIMPGKESDFPSRKQRKAIGKENVRGRMTGDLPLYEPSNVQIAEPAPQAEKSPTDPKIDETTVTYPFGAEWLQEEHEFNIVVVQEGVNGAGGKPWVKIVLAQGTVDYETTDIHLGRDMSLFAAFKRHINSTGARVGGSSI</sequence>
<feature type="transmembrane region" description="Helical" evidence="5">
    <location>
        <begin position="202"/>
        <end position="222"/>
    </location>
</feature>
<dbReference type="InterPro" id="IPR007568">
    <property type="entry name" value="RTA1"/>
</dbReference>
<dbReference type="GeneID" id="59333769"/>
<dbReference type="RefSeq" id="XP_037148255.1">
    <property type="nucleotide sequence ID" value="XM_037296273.1"/>
</dbReference>
<protein>
    <recommendedName>
        <fullName evidence="8">RTA1-like protein</fullName>
    </recommendedName>
</protein>
<gene>
    <name evidence="6" type="ORF">HO133_005363</name>
</gene>
<dbReference type="EMBL" id="JACCJB010000021">
    <property type="protein sequence ID" value="KAF6218820.1"/>
    <property type="molecule type" value="Genomic_DNA"/>
</dbReference>
<comment type="subcellular location">
    <subcellularLocation>
        <location evidence="1">Membrane</location>
        <topology evidence="1">Multi-pass membrane protein</topology>
    </subcellularLocation>
</comment>
<keyword evidence="7" id="KW-1185">Reference proteome</keyword>
<keyword evidence="3 5" id="KW-1133">Transmembrane helix</keyword>
<feature type="transmembrane region" description="Helical" evidence="5">
    <location>
        <begin position="237"/>
        <end position="257"/>
    </location>
</feature>
<dbReference type="GO" id="GO:0016020">
    <property type="term" value="C:membrane"/>
    <property type="evidence" value="ECO:0007669"/>
    <property type="project" value="UniProtKB-SubCell"/>
</dbReference>
<evidence type="ECO:0000256" key="1">
    <source>
        <dbReference type="ARBA" id="ARBA00004141"/>
    </source>
</evidence>
<comment type="caution">
    <text evidence="6">The sequence shown here is derived from an EMBL/GenBank/DDBJ whole genome shotgun (WGS) entry which is preliminary data.</text>
</comment>
<evidence type="ECO:0000256" key="2">
    <source>
        <dbReference type="ARBA" id="ARBA00022692"/>
    </source>
</evidence>
<evidence type="ECO:0000313" key="7">
    <source>
        <dbReference type="Proteomes" id="UP000593566"/>
    </source>
</evidence>
<dbReference type="PANTHER" id="PTHR31465:SF15">
    <property type="entry name" value="LIPID TRANSPORTER ATNI-RELATED"/>
    <property type="match status" value="1"/>
</dbReference>
<dbReference type="Pfam" id="PF04479">
    <property type="entry name" value="RTA1"/>
    <property type="match status" value="1"/>
</dbReference>
<dbReference type="AlphaFoldDB" id="A0A8H6C8A7"/>
<feature type="transmembrane region" description="Helical" evidence="5">
    <location>
        <begin position="80"/>
        <end position="102"/>
    </location>
</feature>
<name>A0A8H6C8A7_9LECA</name>
<feature type="transmembrane region" description="Helical" evidence="5">
    <location>
        <begin position="51"/>
        <end position="74"/>
    </location>
</feature>
<evidence type="ECO:0008006" key="8">
    <source>
        <dbReference type="Google" id="ProtNLM"/>
    </source>
</evidence>
<accession>A0A8H6C8A7</accession>
<reference evidence="6 7" key="1">
    <citation type="journal article" date="2020" name="Genomics">
        <title>Complete, high-quality genomes from long-read metagenomic sequencing of two wolf lichen thalli reveals enigmatic genome architecture.</title>
        <authorList>
            <person name="McKenzie S.K."/>
            <person name="Walston R.F."/>
            <person name="Allen J.L."/>
        </authorList>
    </citation>
    <scope>NUCLEOTIDE SEQUENCE [LARGE SCALE GENOMIC DNA]</scope>
    <source>
        <strain evidence="6">WasteWater1</strain>
    </source>
</reference>
<keyword evidence="4 5" id="KW-0472">Membrane</keyword>
<proteinExistence type="predicted"/>
<feature type="transmembrane region" description="Helical" evidence="5">
    <location>
        <begin position="23"/>
        <end position="44"/>
    </location>
</feature>
<dbReference type="PANTHER" id="PTHR31465">
    <property type="entry name" value="PROTEIN RTA1-RELATED"/>
    <property type="match status" value="1"/>
</dbReference>
<evidence type="ECO:0000256" key="3">
    <source>
        <dbReference type="ARBA" id="ARBA00022989"/>
    </source>
</evidence>
<feature type="transmembrane region" description="Helical" evidence="5">
    <location>
        <begin position="123"/>
        <end position="141"/>
    </location>
</feature>
<feature type="transmembrane region" description="Helical" evidence="5">
    <location>
        <begin position="161"/>
        <end position="181"/>
    </location>
</feature>
<organism evidence="6 7">
    <name type="scientific">Letharia lupina</name>
    <dbReference type="NCBI Taxonomy" id="560253"/>
    <lineage>
        <taxon>Eukaryota</taxon>
        <taxon>Fungi</taxon>
        <taxon>Dikarya</taxon>
        <taxon>Ascomycota</taxon>
        <taxon>Pezizomycotina</taxon>
        <taxon>Lecanoromycetes</taxon>
        <taxon>OSLEUM clade</taxon>
        <taxon>Lecanoromycetidae</taxon>
        <taxon>Lecanorales</taxon>
        <taxon>Lecanorineae</taxon>
        <taxon>Parmeliaceae</taxon>
        <taxon>Letharia</taxon>
    </lineage>
</organism>
<evidence type="ECO:0000313" key="6">
    <source>
        <dbReference type="EMBL" id="KAF6218820.1"/>
    </source>
</evidence>